<dbReference type="PROSITE" id="PS51257">
    <property type="entry name" value="PROKAR_LIPOPROTEIN"/>
    <property type="match status" value="1"/>
</dbReference>
<dbReference type="EMBL" id="CP018632">
    <property type="protein sequence ID" value="ASJ74283.1"/>
    <property type="molecule type" value="Genomic_DNA"/>
</dbReference>
<dbReference type="OrthoDB" id="525451at2"/>
<reference evidence="2 3" key="1">
    <citation type="submission" date="2016-12" db="EMBL/GenBank/DDBJ databases">
        <authorList>
            <person name="Song W.-J."/>
            <person name="Kurnit D.M."/>
        </authorList>
    </citation>
    <scope>NUCLEOTIDE SEQUENCE [LARGE SCALE GENOMIC DNA]</scope>
    <source>
        <strain evidence="2 3">IMCC3135</strain>
    </source>
</reference>
<gene>
    <name evidence="2" type="ORF">IMCC3135_21030</name>
</gene>
<organism evidence="2 3">
    <name type="scientific">Granulosicoccus antarcticus IMCC3135</name>
    <dbReference type="NCBI Taxonomy" id="1192854"/>
    <lineage>
        <taxon>Bacteria</taxon>
        <taxon>Pseudomonadati</taxon>
        <taxon>Pseudomonadota</taxon>
        <taxon>Gammaproteobacteria</taxon>
        <taxon>Chromatiales</taxon>
        <taxon>Granulosicoccaceae</taxon>
        <taxon>Granulosicoccus</taxon>
    </lineage>
</organism>
<name>A0A2Z2NSP3_9GAMM</name>
<keyword evidence="1" id="KW-0732">Signal</keyword>
<keyword evidence="3" id="KW-1185">Reference proteome</keyword>
<evidence type="ECO:0000313" key="2">
    <source>
        <dbReference type="EMBL" id="ASJ74283.1"/>
    </source>
</evidence>
<dbReference type="AlphaFoldDB" id="A0A2Z2NSP3"/>
<evidence type="ECO:0000313" key="3">
    <source>
        <dbReference type="Proteomes" id="UP000250079"/>
    </source>
</evidence>
<dbReference type="KEGG" id="gai:IMCC3135_21030"/>
<feature type="signal peptide" evidence="1">
    <location>
        <begin position="1"/>
        <end position="23"/>
    </location>
</feature>
<feature type="chain" id="PRO_5016291586" evidence="1">
    <location>
        <begin position="24"/>
        <end position="189"/>
    </location>
</feature>
<dbReference type="RefSeq" id="WP_088919334.1">
    <property type="nucleotide sequence ID" value="NZ_CP018632.1"/>
</dbReference>
<dbReference type="Proteomes" id="UP000250079">
    <property type="component" value="Chromosome"/>
</dbReference>
<protein>
    <submittedName>
        <fullName evidence="2">Uncharacterized protein</fullName>
    </submittedName>
</protein>
<proteinExistence type="predicted"/>
<sequence>MINKSIFKLIIAATLMTTVVACSSDDDNDNTPGNGTGGSVDETGALPVILDRMGRPGVNTALIATDDDKDAYNLAGDPAQWAGSFTVAITERAAAIDSLDTVEGNALASPSALADLLVDDRLRIDTSVPECNNYLALELSVGGCGGRTLERDVIDDTLQQLVVADTPVSDLADNDSSFQSEWPFLGVAN</sequence>
<evidence type="ECO:0000256" key="1">
    <source>
        <dbReference type="SAM" id="SignalP"/>
    </source>
</evidence>
<accession>A0A2Z2NSP3</accession>